<accession>A0A9W4XF35</accession>
<dbReference type="Proteomes" id="UP001152607">
    <property type="component" value="Unassembled WGS sequence"/>
</dbReference>
<keyword evidence="2" id="KW-1185">Reference proteome</keyword>
<protein>
    <submittedName>
        <fullName evidence="1">Uncharacterized protein</fullName>
    </submittedName>
</protein>
<sequence length="55" mass="6269">MKRYLSIQKKNSPPLLLTITSKKEKVILVTPHTHTYAHQSTFELSDSNSGSWLGR</sequence>
<proteinExistence type="predicted"/>
<evidence type="ECO:0000313" key="1">
    <source>
        <dbReference type="EMBL" id="CAI6293773.1"/>
    </source>
</evidence>
<evidence type="ECO:0000313" key="2">
    <source>
        <dbReference type="Proteomes" id="UP001152607"/>
    </source>
</evidence>
<name>A0A9W4XF35_9PLEO</name>
<reference evidence="1" key="1">
    <citation type="submission" date="2023-01" db="EMBL/GenBank/DDBJ databases">
        <authorList>
            <person name="Van Ghelder C."/>
            <person name="Rancurel C."/>
        </authorList>
    </citation>
    <scope>NUCLEOTIDE SEQUENCE</scope>
    <source>
        <strain evidence="1">CNCM I-4278</strain>
    </source>
</reference>
<dbReference type="EMBL" id="CAOQHR010000002">
    <property type="protein sequence ID" value="CAI6293773.1"/>
    <property type="molecule type" value="Genomic_DNA"/>
</dbReference>
<organism evidence="1 2">
    <name type="scientific">Periconia digitata</name>
    <dbReference type="NCBI Taxonomy" id="1303443"/>
    <lineage>
        <taxon>Eukaryota</taxon>
        <taxon>Fungi</taxon>
        <taxon>Dikarya</taxon>
        <taxon>Ascomycota</taxon>
        <taxon>Pezizomycotina</taxon>
        <taxon>Dothideomycetes</taxon>
        <taxon>Pleosporomycetidae</taxon>
        <taxon>Pleosporales</taxon>
        <taxon>Massarineae</taxon>
        <taxon>Periconiaceae</taxon>
        <taxon>Periconia</taxon>
    </lineage>
</organism>
<dbReference type="AlphaFoldDB" id="A0A9W4XF35"/>
<gene>
    <name evidence="1" type="ORF">PDIGIT_LOCUS2562</name>
</gene>
<comment type="caution">
    <text evidence="1">The sequence shown here is derived from an EMBL/GenBank/DDBJ whole genome shotgun (WGS) entry which is preliminary data.</text>
</comment>